<evidence type="ECO:0000313" key="1">
    <source>
        <dbReference type="EMBL" id="KAF3076236.1"/>
    </source>
</evidence>
<dbReference type="EMBL" id="QLNT01000002">
    <property type="protein sequence ID" value="KAF3076236.1"/>
    <property type="molecule type" value="Genomic_DNA"/>
</dbReference>
<sequence length="125" mass="13518">MIAPTIVPCTYWHRDNFDPPGIPPASGADELNYARLAVKIRNDNMQYIFADNSTSFEPSGVVSLKTAKPYNHDRPIPKTHTSIAAPVAITAARIAAAGIKEPSIAMLVRVAKIPPAGVKAPYMYD</sequence>
<accession>A0A9P4XLC9</accession>
<keyword evidence="2" id="KW-1185">Reference proteome</keyword>
<proteinExistence type="predicted"/>
<comment type="caution">
    <text evidence="1">The sequence shown here is derived from an EMBL/GenBank/DDBJ whole genome shotgun (WGS) entry which is preliminary data.</text>
</comment>
<name>A0A9P4XLC9_9HYPO</name>
<evidence type="ECO:0000313" key="2">
    <source>
        <dbReference type="Proteomes" id="UP000801864"/>
    </source>
</evidence>
<dbReference type="Proteomes" id="UP000801864">
    <property type="component" value="Unassembled WGS sequence"/>
</dbReference>
<gene>
    <name evidence="1" type="ORF">CFAM422_001556</name>
</gene>
<protein>
    <submittedName>
        <fullName evidence="1">Uncharacterized protein</fullName>
    </submittedName>
</protein>
<reference evidence="1 2" key="1">
    <citation type="submission" date="2018-06" db="EMBL/GenBank/DDBJ databases">
        <title>Genome analysis of cellulolytic fungus Trichoderma lentiforme CFAM-422.</title>
        <authorList>
            <person name="Steindorff A.S."/>
            <person name="Formighieri E.F."/>
            <person name="Midorikawa G.E.O."/>
            <person name="Tamietti M.S."/>
            <person name="Ramos E.Z."/>
            <person name="Silva A.S."/>
            <person name="Bon E.P.S."/>
            <person name="Mendes T.D."/>
            <person name="Damaso M.C.T."/>
            <person name="Favaro L.C.L."/>
        </authorList>
    </citation>
    <scope>NUCLEOTIDE SEQUENCE [LARGE SCALE GENOMIC DNA]</scope>
    <source>
        <strain evidence="1 2">CFAM-422</strain>
    </source>
</reference>
<dbReference type="AlphaFoldDB" id="A0A9P4XLC9"/>
<organism evidence="1 2">
    <name type="scientific">Trichoderma lentiforme</name>
    <dbReference type="NCBI Taxonomy" id="1567552"/>
    <lineage>
        <taxon>Eukaryota</taxon>
        <taxon>Fungi</taxon>
        <taxon>Dikarya</taxon>
        <taxon>Ascomycota</taxon>
        <taxon>Pezizomycotina</taxon>
        <taxon>Sordariomycetes</taxon>
        <taxon>Hypocreomycetidae</taxon>
        <taxon>Hypocreales</taxon>
        <taxon>Hypocreaceae</taxon>
        <taxon>Trichoderma</taxon>
    </lineage>
</organism>